<dbReference type="InterPro" id="IPR025836">
    <property type="entry name" value="Zn_knuckle_CX2CX4HX4C"/>
</dbReference>
<protein>
    <recommendedName>
        <fullName evidence="1">Zinc knuckle CX2CX4HX4C domain-containing protein</fullName>
    </recommendedName>
</protein>
<reference evidence="2 3" key="1">
    <citation type="journal article" date="2020" name="bioRxiv">
        <title>Sequence and annotation of 42 cannabis genomes reveals extensive copy number variation in cannabinoid synthesis and pathogen resistance genes.</title>
        <authorList>
            <person name="Mckernan K.J."/>
            <person name="Helbert Y."/>
            <person name="Kane L.T."/>
            <person name="Ebling H."/>
            <person name="Zhang L."/>
            <person name="Liu B."/>
            <person name="Eaton Z."/>
            <person name="Mclaughlin S."/>
            <person name="Kingan S."/>
            <person name="Baybayan P."/>
            <person name="Concepcion G."/>
            <person name="Jordan M."/>
            <person name="Riva A."/>
            <person name="Barbazuk W."/>
            <person name="Harkins T."/>
        </authorList>
    </citation>
    <scope>NUCLEOTIDE SEQUENCE [LARGE SCALE GENOMIC DNA]</scope>
    <source>
        <strain evidence="3">cv. Jamaican Lion 4</strain>
        <tissue evidence="2">Leaf</tissue>
    </source>
</reference>
<dbReference type="InterPro" id="IPR040256">
    <property type="entry name" value="At4g02000-like"/>
</dbReference>
<sequence>MAKEPWHFHNLHMILCPPSVLQNATLESYTLTPFWIQVFRLPFLSKTEALAKILGNMIGKFLEVFEDSLNEGWGPFLRMRVEIDVSKPLLRGQFVTFPWMNDELWIDCRYERLPDFCYECGIIGHVFDKCSRFLEKLDEGVEPNLPYGPWMEGSSLPRSSYDRYRQDFSKEGPWPFLTRLARNTINPILEHPRHLPAAPANATSSEKGKQVLDSTNIIESNIKNLHFLRLTGVSSQSPKRLSVKDQASSSCSKEIPIDKLSPSNNSGFHTPASAIEYPSRSAAISPTVSHITPNLNPSLASTPVATYPPPPPLPPLTSKNQYLFLCQSIQPIFTCQLNSIHDPLCLLPLSSQRLLLQIHHRLLRTVCPPSSPNDNFQPQEGISNGIEPDQRVSSLITSARQWDLEVLNASFLASDVDKILQIPLPIFPAKDTLIWHFETNGAYTVKTVKRRRTQVEGYDVGLMEEQPMNGDYGQFGPGSVGLSVCIDAPFHTPLLLFSSLRYDVSSLPFASFWHRGDDLALKVNELCLWELIDVCGVLVVHGSYGLTGLGDSGGRKYSVFNGNKANASPLGRLGHSLGFFNAVIVEPLGSIGGLCLCWKAGIQIDLISSSLSSIEVKFNNVNQCCLLVVWTCVVLALFLHGLMAEISSILS</sequence>
<comment type="caution">
    <text evidence="2">The sequence shown here is derived from an EMBL/GenBank/DDBJ whole genome shotgun (WGS) entry which is preliminary data.</text>
</comment>
<dbReference type="Proteomes" id="UP000525078">
    <property type="component" value="Unassembled WGS sequence"/>
</dbReference>
<dbReference type="EMBL" id="JAATIP010000100">
    <property type="protein sequence ID" value="KAF4373373.1"/>
    <property type="molecule type" value="Genomic_DNA"/>
</dbReference>
<dbReference type="AlphaFoldDB" id="A0A7J6FRL2"/>
<evidence type="ECO:0000313" key="3">
    <source>
        <dbReference type="Proteomes" id="UP000525078"/>
    </source>
</evidence>
<name>A0A7J6FRL2_CANSA</name>
<dbReference type="PANTHER" id="PTHR31286">
    <property type="entry name" value="GLYCINE-RICH CELL WALL STRUCTURAL PROTEIN 1.8-LIKE"/>
    <property type="match status" value="1"/>
</dbReference>
<dbReference type="Pfam" id="PF14392">
    <property type="entry name" value="zf-CCHC_4"/>
    <property type="match status" value="1"/>
</dbReference>
<proteinExistence type="predicted"/>
<accession>A0A7J6FRL2</accession>
<gene>
    <name evidence="2" type="ORF">F8388_026204</name>
</gene>
<evidence type="ECO:0000313" key="2">
    <source>
        <dbReference type="EMBL" id="KAF4373373.1"/>
    </source>
</evidence>
<evidence type="ECO:0000259" key="1">
    <source>
        <dbReference type="Pfam" id="PF14392"/>
    </source>
</evidence>
<organism evidence="2 3">
    <name type="scientific">Cannabis sativa</name>
    <name type="common">Hemp</name>
    <name type="synonym">Marijuana</name>
    <dbReference type="NCBI Taxonomy" id="3483"/>
    <lineage>
        <taxon>Eukaryota</taxon>
        <taxon>Viridiplantae</taxon>
        <taxon>Streptophyta</taxon>
        <taxon>Embryophyta</taxon>
        <taxon>Tracheophyta</taxon>
        <taxon>Spermatophyta</taxon>
        <taxon>Magnoliopsida</taxon>
        <taxon>eudicotyledons</taxon>
        <taxon>Gunneridae</taxon>
        <taxon>Pentapetalae</taxon>
        <taxon>rosids</taxon>
        <taxon>fabids</taxon>
        <taxon>Rosales</taxon>
        <taxon>Cannabaceae</taxon>
        <taxon>Cannabis</taxon>
    </lineage>
</organism>
<feature type="domain" description="Zinc knuckle CX2CX4HX4C" evidence="1">
    <location>
        <begin position="83"/>
        <end position="131"/>
    </location>
</feature>
<dbReference type="PANTHER" id="PTHR31286:SF167">
    <property type="entry name" value="OS09G0268800 PROTEIN"/>
    <property type="match status" value="1"/>
</dbReference>